<keyword evidence="3 6" id="KW-0547">Nucleotide-binding</keyword>
<evidence type="ECO:0000313" key="8">
    <source>
        <dbReference type="EMBL" id="AFK47331.1"/>
    </source>
</evidence>
<proteinExistence type="evidence at transcript level"/>
<feature type="domain" description="Protein kinase" evidence="7">
    <location>
        <begin position="17"/>
        <end position="95"/>
    </location>
</feature>
<evidence type="ECO:0000256" key="3">
    <source>
        <dbReference type="ARBA" id="ARBA00022741"/>
    </source>
</evidence>
<dbReference type="GO" id="GO:0005524">
    <property type="term" value="F:ATP binding"/>
    <property type="evidence" value="ECO:0007669"/>
    <property type="project" value="UniProtKB-UniRule"/>
</dbReference>
<dbReference type="SUPFAM" id="SSF56112">
    <property type="entry name" value="Protein kinase-like (PK-like)"/>
    <property type="match status" value="1"/>
</dbReference>
<evidence type="ECO:0000256" key="1">
    <source>
        <dbReference type="ARBA" id="ARBA00022527"/>
    </source>
</evidence>
<dbReference type="InterPro" id="IPR017441">
    <property type="entry name" value="Protein_kinase_ATP_BS"/>
</dbReference>
<dbReference type="PROSITE" id="PS50011">
    <property type="entry name" value="PROTEIN_KINASE_DOM"/>
    <property type="match status" value="1"/>
</dbReference>
<accession>I3T489</accession>
<dbReference type="PANTHER" id="PTHR43895:SF145">
    <property type="entry name" value="CBL-INTERACTING SERINE_THREONINE-PROTEIN KINASE 9"/>
    <property type="match status" value="1"/>
</dbReference>
<dbReference type="EMBL" id="BT147537">
    <property type="protein sequence ID" value="AFK47331.1"/>
    <property type="molecule type" value="mRNA"/>
</dbReference>
<protein>
    <recommendedName>
        <fullName evidence="7">Protein kinase domain-containing protein</fullName>
    </recommendedName>
</protein>
<evidence type="ECO:0000256" key="2">
    <source>
        <dbReference type="ARBA" id="ARBA00022679"/>
    </source>
</evidence>
<evidence type="ECO:0000256" key="5">
    <source>
        <dbReference type="ARBA" id="ARBA00022840"/>
    </source>
</evidence>
<keyword evidence="1" id="KW-0723">Serine/threonine-protein kinase</keyword>
<evidence type="ECO:0000256" key="6">
    <source>
        <dbReference type="PROSITE-ProRule" id="PRU10141"/>
    </source>
</evidence>
<dbReference type="InterPro" id="IPR000719">
    <property type="entry name" value="Prot_kinase_dom"/>
</dbReference>
<keyword evidence="2" id="KW-0808">Transferase</keyword>
<dbReference type="PROSITE" id="PS00107">
    <property type="entry name" value="PROTEIN_KINASE_ATP"/>
    <property type="match status" value="1"/>
</dbReference>
<dbReference type="Gene3D" id="3.30.200.20">
    <property type="entry name" value="Phosphorylase Kinase, domain 1"/>
    <property type="match status" value="1"/>
</dbReference>
<sequence>MMSNKVPPRPRTRVGKYEMGKTIGEGSFAKVKLAKNVENGDYVAIKILDRNHVLKHNMMDQVQSYLLSIILFVSYKFKFIHCDRIYQLSDIFLRH</sequence>
<organism evidence="8">
    <name type="scientific">Medicago truncatula</name>
    <name type="common">Barrel medic</name>
    <name type="synonym">Medicago tribuloides</name>
    <dbReference type="NCBI Taxonomy" id="3880"/>
    <lineage>
        <taxon>Eukaryota</taxon>
        <taxon>Viridiplantae</taxon>
        <taxon>Streptophyta</taxon>
        <taxon>Embryophyta</taxon>
        <taxon>Tracheophyta</taxon>
        <taxon>Spermatophyta</taxon>
        <taxon>Magnoliopsida</taxon>
        <taxon>eudicotyledons</taxon>
        <taxon>Gunneridae</taxon>
        <taxon>Pentapetalae</taxon>
        <taxon>rosids</taxon>
        <taxon>fabids</taxon>
        <taxon>Fabales</taxon>
        <taxon>Fabaceae</taxon>
        <taxon>Papilionoideae</taxon>
        <taxon>50 kb inversion clade</taxon>
        <taxon>NPAAA clade</taxon>
        <taxon>Hologalegina</taxon>
        <taxon>IRL clade</taxon>
        <taxon>Trifolieae</taxon>
        <taxon>Medicago</taxon>
    </lineage>
</organism>
<dbReference type="InterPro" id="IPR011009">
    <property type="entry name" value="Kinase-like_dom_sf"/>
</dbReference>
<evidence type="ECO:0000256" key="4">
    <source>
        <dbReference type="ARBA" id="ARBA00022777"/>
    </source>
</evidence>
<name>I3T489_MEDTR</name>
<feature type="binding site" evidence="6">
    <location>
        <position position="46"/>
    </location>
    <ligand>
        <name>ATP</name>
        <dbReference type="ChEBI" id="CHEBI:30616"/>
    </ligand>
</feature>
<dbReference type="PANTHER" id="PTHR43895">
    <property type="entry name" value="CALCIUM/CALMODULIN-DEPENDENT PROTEIN KINASE KINASE-RELATED"/>
    <property type="match status" value="1"/>
</dbReference>
<keyword evidence="4" id="KW-0418">Kinase</keyword>
<reference evidence="8" key="1">
    <citation type="submission" date="2012-05" db="EMBL/GenBank/DDBJ databases">
        <authorList>
            <person name="Krishnakumar V."/>
            <person name="Cheung F."/>
            <person name="Xiao Y."/>
            <person name="Chan A."/>
            <person name="Moskal W.A."/>
            <person name="Town C.D."/>
        </authorList>
    </citation>
    <scope>NUCLEOTIDE SEQUENCE</scope>
</reference>
<dbReference type="ExpressionAtlas" id="I3T489">
    <property type="expression patterns" value="differential"/>
</dbReference>
<dbReference type="AlphaFoldDB" id="I3T489"/>
<dbReference type="GO" id="GO:0004674">
    <property type="term" value="F:protein serine/threonine kinase activity"/>
    <property type="evidence" value="ECO:0007669"/>
    <property type="project" value="UniProtKB-KW"/>
</dbReference>
<keyword evidence="5 6" id="KW-0067">ATP-binding</keyword>
<evidence type="ECO:0000259" key="7">
    <source>
        <dbReference type="PROSITE" id="PS50011"/>
    </source>
</evidence>